<accession>A0A3L7JWA2</accession>
<name>A0A3L7JWA2_9BACI</name>
<reference evidence="1 2" key="1">
    <citation type="submission" date="2018-10" db="EMBL/GenBank/DDBJ databases">
        <title>Falsibacillus sp. genome draft.</title>
        <authorList>
            <person name="Shi S."/>
        </authorList>
    </citation>
    <scope>NUCLEOTIDE SEQUENCE [LARGE SCALE GENOMIC DNA]</scope>
    <source>
        <strain evidence="1 2">GY 10110</strain>
    </source>
</reference>
<dbReference type="InterPro" id="IPR019658">
    <property type="entry name" value="DUF2515"/>
</dbReference>
<sequence length="339" mass="40653">MKKIFYFHRLFPKISTNISDSELIDLIRQITFTSNKDNISRTDAYQRFYMKHTEIRWAFLASMVSRNAGWNMCDLVHPLFQASVDPRTRERLFLTYERANWLIFHDAFPQLLLYHYSTILKRPLFHLLKGFCVSEFMHGEWQRFWAENDHSRLTISLIINEQNLIQEPIIMHPLYKKRVFKTILFHLQDFFHFSCVIFPTLQGNLFGASVSKFTDLNARIDLGKRLQKILFHPDLYPYFLTFAKNVTHTGSRYDYKKLNPFRHEREMTLLRAAYPIVEHHITEQQDWSALGKIHSRWFADVDFQESIMLTEWFDGKRLKQDRLLKVKSLLNEIMGKTDM</sequence>
<comment type="caution">
    <text evidence="1">The sequence shown here is derived from an EMBL/GenBank/DDBJ whole genome shotgun (WGS) entry which is preliminary data.</text>
</comment>
<evidence type="ECO:0000313" key="2">
    <source>
        <dbReference type="Proteomes" id="UP000276770"/>
    </source>
</evidence>
<protein>
    <submittedName>
        <fullName evidence="1">DUF2515 domain-containing protein</fullName>
    </submittedName>
</protein>
<organism evidence="1 2">
    <name type="scientific">Falsibacillus albus</name>
    <dbReference type="NCBI Taxonomy" id="2478915"/>
    <lineage>
        <taxon>Bacteria</taxon>
        <taxon>Bacillati</taxon>
        <taxon>Bacillota</taxon>
        <taxon>Bacilli</taxon>
        <taxon>Bacillales</taxon>
        <taxon>Bacillaceae</taxon>
        <taxon>Falsibacillus</taxon>
    </lineage>
</organism>
<dbReference type="RefSeq" id="WP_121680793.1">
    <property type="nucleotide sequence ID" value="NZ_RCVZ01000007.1"/>
</dbReference>
<dbReference type="AlphaFoldDB" id="A0A3L7JWA2"/>
<evidence type="ECO:0000313" key="1">
    <source>
        <dbReference type="EMBL" id="RLQ95137.1"/>
    </source>
</evidence>
<dbReference type="OrthoDB" id="2690514at2"/>
<dbReference type="EMBL" id="RCVZ01000007">
    <property type="protein sequence ID" value="RLQ95137.1"/>
    <property type="molecule type" value="Genomic_DNA"/>
</dbReference>
<gene>
    <name evidence="1" type="ORF">D9X91_11600</name>
</gene>
<keyword evidence="2" id="KW-1185">Reference proteome</keyword>
<dbReference type="Pfam" id="PF10720">
    <property type="entry name" value="DUF2515"/>
    <property type="match status" value="1"/>
</dbReference>
<proteinExistence type="predicted"/>
<dbReference type="Proteomes" id="UP000276770">
    <property type="component" value="Unassembled WGS sequence"/>
</dbReference>